<name>A0A819XPD2_9BILA</name>
<feature type="region of interest" description="Disordered" evidence="1">
    <location>
        <begin position="1"/>
        <end position="34"/>
    </location>
</feature>
<reference evidence="2" key="1">
    <citation type="submission" date="2021-02" db="EMBL/GenBank/DDBJ databases">
        <authorList>
            <person name="Nowell W R."/>
        </authorList>
    </citation>
    <scope>NUCLEOTIDE SEQUENCE</scope>
</reference>
<evidence type="ECO:0000256" key="1">
    <source>
        <dbReference type="SAM" id="MobiDB-lite"/>
    </source>
</evidence>
<comment type="caution">
    <text evidence="2">The sequence shown here is derived from an EMBL/GenBank/DDBJ whole genome shotgun (WGS) entry which is preliminary data.</text>
</comment>
<evidence type="ECO:0000313" key="2">
    <source>
        <dbReference type="EMBL" id="CAF4142673.1"/>
    </source>
</evidence>
<gene>
    <name evidence="2" type="ORF">OKA104_LOCUS37836</name>
</gene>
<accession>A0A819XPD2</accession>
<feature type="compositionally biased region" description="Basic residues" evidence="1">
    <location>
        <begin position="25"/>
        <end position="34"/>
    </location>
</feature>
<protein>
    <submittedName>
        <fullName evidence="2">Uncharacterized protein</fullName>
    </submittedName>
</protein>
<feature type="non-terminal residue" evidence="2">
    <location>
        <position position="34"/>
    </location>
</feature>
<evidence type="ECO:0000313" key="3">
    <source>
        <dbReference type="Proteomes" id="UP000663881"/>
    </source>
</evidence>
<dbReference type="Proteomes" id="UP000663881">
    <property type="component" value="Unassembled WGS sequence"/>
</dbReference>
<dbReference type="EMBL" id="CAJOAY010006512">
    <property type="protein sequence ID" value="CAF4142673.1"/>
    <property type="molecule type" value="Genomic_DNA"/>
</dbReference>
<sequence length="34" mass="4098">MTDREPLLKKSAKLSYDADNDQDKRRKRRFSLNT</sequence>
<dbReference type="AlphaFoldDB" id="A0A819XPD2"/>
<proteinExistence type="predicted"/>
<organism evidence="2 3">
    <name type="scientific">Adineta steineri</name>
    <dbReference type="NCBI Taxonomy" id="433720"/>
    <lineage>
        <taxon>Eukaryota</taxon>
        <taxon>Metazoa</taxon>
        <taxon>Spiralia</taxon>
        <taxon>Gnathifera</taxon>
        <taxon>Rotifera</taxon>
        <taxon>Eurotatoria</taxon>
        <taxon>Bdelloidea</taxon>
        <taxon>Adinetida</taxon>
        <taxon>Adinetidae</taxon>
        <taxon>Adineta</taxon>
    </lineage>
</organism>